<gene>
    <name evidence="6" type="ORF">NZH93_38080</name>
</gene>
<keyword evidence="2 6" id="KW-0489">Methyltransferase</keyword>
<keyword evidence="7" id="KW-1185">Reference proteome</keyword>
<dbReference type="AlphaFoldDB" id="A0A9X2VU60"/>
<dbReference type="InterPro" id="IPR029063">
    <property type="entry name" value="SAM-dependent_MTases_sf"/>
</dbReference>
<dbReference type="Pfam" id="PF08241">
    <property type="entry name" value="Methyltransf_11"/>
    <property type="match status" value="1"/>
</dbReference>
<evidence type="ECO:0000256" key="4">
    <source>
        <dbReference type="SAM" id="MobiDB-lite"/>
    </source>
</evidence>
<dbReference type="PANTHER" id="PTHR44942:SF4">
    <property type="entry name" value="METHYLTRANSFERASE TYPE 11 DOMAIN-CONTAINING PROTEIN"/>
    <property type="match status" value="1"/>
</dbReference>
<dbReference type="GO" id="GO:0032259">
    <property type="term" value="P:methylation"/>
    <property type="evidence" value="ECO:0007669"/>
    <property type="project" value="UniProtKB-KW"/>
</dbReference>
<dbReference type="RefSeq" id="WP_259628147.1">
    <property type="nucleotide sequence ID" value="NZ_JANYMP010000025.1"/>
</dbReference>
<dbReference type="Gene3D" id="3.40.50.150">
    <property type="entry name" value="Vaccinia Virus protein VP39"/>
    <property type="match status" value="1"/>
</dbReference>
<proteinExistence type="inferred from homology"/>
<dbReference type="PANTHER" id="PTHR44942">
    <property type="entry name" value="METHYLTRANSF_11 DOMAIN-CONTAINING PROTEIN"/>
    <property type="match status" value="1"/>
</dbReference>
<evidence type="ECO:0000256" key="2">
    <source>
        <dbReference type="ARBA" id="ARBA00022603"/>
    </source>
</evidence>
<dbReference type="InterPro" id="IPR013216">
    <property type="entry name" value="Methyltransf_11"/>
</dbReference>
<accession>A0A9X2VU60</accession>
<dbReference type="Proteomes" id="UP001141259">
    <property type="component" value="Unassembled WGS sequence"/>
</dbReference>
<evidence type="ECO:0000256" key="1">
    <source>
        <dbReference type="ARBA" id="ARBA00008361"/>
    </source>
</evidence>
<evidence type="ECO:0000256" key="3">
    <source>
        <dbReference type="ARBA" id="ARBA00022679"/>
    </source>
</evidence>
<organism evidence="6 7">
    <name type="scientific">Umezawaea endophytica</name>
    <dbReference type="NCBI Taxonomy" id="1654476"/>
    <lineage>
        <taxon>Bacteria</taxon>
        <taxon>Bacillati</taxon>
        <taxon>Actinomycetota</taxon>
        <taxon>Actinomycetes</taxon>
        <taxon>Pseudonocardiales</taxon>
        <taxon>Pseudonocardiaceae</taxon>
        <taxon>Umezawaea</taxon>
    </lineage>
</organism>
<comment type="caution">
    <text evidence="6">The sequence shown here is derived from an EMBL/GenBank/DDBJ whole genome shotgun (WGS) entry which is preliminary data.</text>
</comment>
<dbReference type="SUPFAM" id="SSF53335">
    <property type="entry name" value="S-adenosyl-L-methionine-dependent methyltransferases"/>
    <property type="match status" value="1"/>
</dbReference>
<sequence length="260" mass="29031">MTQSNREDLRHTFGEDPERYDRIRPTYPPELFTDLAPGPRVLEIGPGTGQATLPLARLGRAVTAVELSPTMAAVAARNLADHPNAEVVVAAFEDWPLPPEPFDLVLSATAFHWIDPAVRMRKSADALRPGGALAVISTHHVLGGTTRLFVDVQRCYERFDPDTPPNLRQQEASDIPRDTAEFDASGRFTPVTFHDYVWEQTYSRDQYLDLLLTYSNHRALRPDRQAGLLRCIGDMIDSHGGSITKRYLTQMAVARTKQAP</sequence>
<keyword evidence="3" id="KW-0808">Transferase</keyword>
<dbReference type="EMBL" id="JANYMP010000025">
    <property type="protein sequence ID" value="MCS7482689.1"/>
    <property type="molecule type" value="Genomic_DNA"/>
</dbReference>
<dbReference type="InterPro" id="IPR051052">
    <property type="entry name" value="Diverse_substrate_MTase"/>
</dbReference>
<evidence type="ECO:0000313" key="7">
    <source>
        <dbReference type="Proteomes" id="UP001141259"/>
    </source>
</evidence>
<comment type="similarity">
    <text evidence="1">Belongs to the methyltransferase superfamily.</text>
</comment>
<evidence type="ECO:0000313" key="6">
    <source>
        <dbReference type="EMBL" id="MCS7482689.1"/>
    </source>
</evidence>
<dbReference type="CDD" id="cd02440">
    <property type="entry name" value="AdoMet_MTases"/>
    <property type="match status" value="1"/>
</dbReference>
<evidence type="ECO:0000259" key="5">
    <source>
        <dbReference type="Pfam" id="PF08241"/>
    </source>
</evidence>
<dbReference type="GO" id="GO:0008757">
    <property type="term" value="F:S-adenosylmethionine-dependent methyltransferase activity"/>
    <property type="evidence" value="ECO:0007669"/>
    <property type="project" value="InterPro"/>
</dbReference>
<name>A0A9X2VU60_9PSEU</name>
<feature type="domain" description="Methyltransferase type 11" evidence="5">
    <location>
        <begin position="42"/>
        <end position="134"/>
    </location>
</feature>
<protein>
    <submittedName>
        <fullName evidence="6">Class I SAM-dependent methyltransferase</fullName>
    </submittedName>
</protein>
<reference evidence="6" key="1">
    <citation type="submission" date="2022-08" db="EMBL/GenBank/DDBJ databases">
        <authorList>
            <person name="Tistechok S."/>
            <person name="Samborskyy M."/>
            <person name="Roman I."/>
        </authorList>
    </citation>
    <scope>NUCLEOTIDE SEQUENCE</scope>
    <source>
        <strain evidence="6">DSM 103496</strain>
    </source>
</reference>
<feature type="region of interest" description="Disordered" evidence="4">
    <location>
        <begin position="1"/>
        <end position="24"/>
    </location>
</feature>